<dbReference type="Proteomes" id="UP000655225">
    <property type="component" value="Unassembled WGS sequence"/>
</dbReference>
<dbReference type="InterPro" id="IPR037219">
    <property type="entry name" value="Peptidase_M41-like"/>
</dbReference>
<comment type="caution">
    <text evidence="1">The sequence shown here is derived from an EMBL/GenBank/DDBJ whole genome shotgun (WGS) entry which is preliminary data.</text>
</comment>
<dbReference type="PANTHER" id="PTHR33471">
    <property type="entry name" value="ATP-DEPENDENT ZINC METALLOPROTEASE-RELATED"/>
    <property type="match status" value="1"/>
</dbReference>
<dbReference type="SUPFAM" id="SSF140990">
    <property type="entry name" value="FtsH protease domain-like"/>
    <property type="match status" value="1"/>
</dbReference>
<keyword evidence="2" id="KW-1185">Reference proteome</keyword>
<gene>
    <name evidence="1" type="ORF">HHK36_026615</name>
</gene>
<dbReference type="GO" id="GO:0004222">
    <property type="term" value="F:metalloendopeptidase activity"/>
    <property type="evidence" value="ECO:0007669"/>
    <property type="project" value="InterPro"/>
</dbReference>
<sequence length="467" mass="51450">MFRTVVSLERGDPGALRHIALKRLDRELLKGNIKSALSIVKQLQGKTGGLLGFGAARQLTGCLRILSCAAVKSKRLDRRHTYQFLMGLKPKFEALRAQILNTSPMPSLYEAFATVDGDERRHRLLPPTLSPELSPVVLDQIAFAAPSGSRLAGPGEQRSREMGSHTGVIAKVAPALSISDYSQLQSQIAQLQSHFGLGPASLATISSASPKATLATGIPTALHVPQRLYTLDELKLNGMDTLSLQSLVDSILDTIERSIQFCRHDVVSFKELESLMLNATSESLCEENHLMCMQHEAGHFLTAYLLGVLPREYSVPSMEALRKDQFMEGRVKFVGFEFLKEVNAGKMLKKKFNNGNLYAKVNKGKFSSKNLNRFSCIALGGLAAEYLVFGYSEGLHSDVDKLDTLLEWMGFTENEANSHLRWAVLNTILMLHRHHEARSKLAEAMALGRSVGFCIDAIENAINGEDI</sequence>
<evidence type="ECO:0000313" key="1">
    <source>
        <dbReference type="EMBL" id="KAF8387949.1"/>
    </source>
</evidence>
<accession>A0A835D5M7</accession>
<reference evidence="1 2" key="1">
    <citation type="submission" date="2020-04" db="EMBL/GenBank/DDBJ databases">
        <title>Plant Genome Project.</title>
        <authorList>
            <person name="Zhang R.-G."/>
        </authorList>
    </citation>
    <scope>NUCLEOTIDE SEQUENCE [LARGE SCALE GENOMIC DNA]</scope>
    <source>
        <strain evidence="1">YNK0</strain>
        <tissue evidence="1">Leaf</tissue>
    </source>
</reference>
<evidence type="ECO:0000313" key="2">
    <source>
        <dbReference type="Proteomes" id="UP000655225"/>
    </source>
</evidence>
<protein>
    <submittedName>
        <fullName evidence="1">Uncharacterized protein</fullName>
    </submittedName>
</protein>
<dbReference type="GO" id="GO:0006508">
    <property type="term" value="P:proteolysis"/>
    <property type="evidence" value="ECO:0007669"/>
    <property type="project" value="InterPro"/>
</dbReference>
<dbReference type="Gene3D" id="1.20.58.760">
    <property type="entry name" value="Peptidase M41"/>
    <property type="match status" value="1"/>
</dbReference>
<proteinExistence type="predicted"/>
<dbReference type="GO" id="GO:0005524">
    <property type="term" value="F:ATP binding"/>
    <property type="evidence" value="ECO:0007669"/>
    <property type="project" value="InterPro"/>
</dbReference>
<dbReference type="GO" id="GO:0004176">
    <property type="term" value="F:ATP-dependent peptidase activity"/>
    <property type="evidence" value="ECO:0007669"/>
    <property type="project" value="InterPro"/>
</dbReference>
<dbReference type="OrthoDB" id="66620at2759"/>
<dbReference type="FunFam" id="1.20.58.760:FF:000009">
    <property type="entry name" value="Translation initiation factor 3 subunit I"/>
    <property type="match status" value="1"/>
</dbReference>
<dbReference type="EMBL" id="JABCRI010000020">
    <property type="protein sequence ID" value="KAF8387949.1"/>
    <property type="molecule type" value="Genomic_DNA"/>
</dbReference>
<dbReference type="AlphaFoldDB" id="A0A835D5M7"/>
<dbReference type="PANTHER" id="PTHR33471:SF4">
    <property type="entry name" value="T22H22.11 PROTEIN"/>
    <property type="match status" value="1"/>
</dbReference>
<name>A0A835D5M7_TETSI</name>
<organism evidence="1 2">
    <name type="scientific">Tetracentron sinense</name>
    <name type="common">Spur-leaf</name>
    <dbReference type="NCBI Taxonomy" id="13715"/>
    <lineage>
        <taxon>Eukaryota</taxon>
        <taxon>Viridiplantae</taxon>
        <taxon>Streptophyta</taxon>
        <taxon>Embryophyta</taxon>
        <taxon>Tracheophyta</taxon>
        <taxon>Spermatophyta</taxon>
        <taxon>Magnoliopsida</taxon>
        <taxon>Trochodendrales</taxon>
        <taxon>Trochodendraceae</taxon>
        <taxon>Tetracentron</taxon>
    </lineage>
</organism>